<dbReference type="PROSITE" id="PS00108">
    <property type="entry name" value="PROTEIN_KINASE_ST"/>
    <property type="match status" value="1"/>
</dbReference>
<dbReference type="Gene3D" id="2.60.40.10">
    <property type="entry name" value="Immunoglobulins"/>
    <property type="match status" value="1"/>
</dbReference>
<name>M8B028_AEGTA</name>
<dbReference type="PROSITE" id="PS50202">
    <property type="entry name" value="MSP"/>
    <property type="match status" value="1"/>
</dbReference>
<accession>M8B028</accession>
<dbReference type="AlphaFoldDB" id="M8B028"/>
<dbReference type="InterPro" id="IPR013783">
    <property type="entry name" value="Ig-like_fold"/>
</dbReference>
<dbReference type="SUPFAM" id="SSF56112">
    <property type="entry name" value="Protein kinase-like (PK-like)"/>
    <property type="match status" value="1"/>
</dbReference>
<dbReference type="InterPro" id="IPR008962">
    <property type="entry name" value="PapD-like_sf"/>
</dbReference>
<dbReference type="InterPro" id="IPR008271">
    <property type="entry name" value="Ser/Thr_kinase_AS"/>
</dbReference>
<reference evidence="1" key="1">
    <citation type="submission" date="2015-06" db="UniProtKB">
        <authorList>
            <consortium name="EnsemblPlants"/>
        </authorList>
    </citation>
    <scope>IDENTIFICATION</scope>
</reference>
<dbReference type="InterPro" id="IPR000535">
    <property type="entry name" value="MSP_dom"/>
</dbReference>
<dbReference type="SMART" id="SM00220">
    <property type="entry name" value="S_TKc"/>
    <property type="match status" value="1"/>
</dbReference>
<dbReference type="PANTHER" id="PTHR45707">
    <property type="entry name" value="C2 CALCIUM/LIPID-BINDING PLANT PHOSPHORIBOSYLTRANSFERASE FAMILY PROTEIN"/>
    <property type="match status" value="1"/>
</dbReference>
<dbReference type="Gene3D" id="1.10.510.10">
    <property type="entry name" value="Transferase(Phosphotransferase) domain 1"/>
    <property type="match status" value="1"/>
</dbReference>
<dbReference type="InterPro" id="IPR000719">
    <property type="entry name" value="Prot_kinase_dom"/>
</dbReference>
<dbReference type="GO" id="GO:0005524">
    <property type="term" value="F:ATP binding"/>
    <property type="evidence" value="ECO:0007669"/>
    <property type="project" value="InterPro"/>
</dbReference>
<proteinExistence type="predicted"/>
<dbReference type="EnsemblPlants" id="EMT07331">
    <property type="protein sequence ID" value="EMT07331"/>
    <property type="gene ID" value="F775_21242"/>
</dbReference>
<organism evidence="1">
    <name type="scientific">Aegilops tauschii</name>
    <name type="common">Tausch's goatgrass</name>
    <name type="synonym">Aegilops squarrosa</name>
    <dbReference type="NCBI Taxonomy" id="37682"/>
    <lineage>
        <taxon>Eukaryota</taxon>
        <taxon>Viridiplantae</taxon>
        <taxon>Streptophyta</taxon>
        <taxon>Embryophyta</taxon>
        <taxon>Tracheophyta</taxon>
        <taxon>Spermatophyta</taxon>
        <taxon>Magnoliopsida</taxon>
        <taxon>Liliopsida</taxon>
        <taxon>Poales</taxon>
        <taxon>Poaceae</taxon>
        <taxon>BOP clade</taxon>
        <taxon>Pooideae</taxon>
        <taxon>Triticodae</taxon>
        <taxon>Triticeae</taxon>
        <taxon>Triticinae</taxon>
        <taxon>Aegilops</taxon>
    </lineage>
</organism>
<protein>
    <submittedName>
        <fullName evidence="1">Cysteine-rich receptor-like protein kinase 26</fullName>
    </submittedName>
</protein>
<dbReference type="Pfam" id="PF00069">
    <property type="entry name" value="Pkinase"/>
    <property type="match status" value="1"/>
</dbReference>
<dbReference type="PANTHER" id="PTHR45707:SF46">
    <property type="entry name" value="PROTEIN KINASE DOMAIN-CONTAINING PROTEIN"/>
    <property type="match status" value="1"/>
</dbReference>
<dbReference type="InterPro" id="IPR011009">
    <property type="entry name" value="Kinase-like_dom_sf"/>
</dbReference>
<dbReference type="Pfam" id="PF00635">
    <property type="entry name" value="Motile_Sperm"/>
    <property type="match status" value="1"/>
</dbReference>
<dbReference type="SUPFAM" id="SSF49354">
    <property type="entry name" value="PapD-like"/>
    <property type="match status" value="1"/>
</dbReference>
<dbReference type="GO" id="GO:0004672">
    <property type="term" value="F:protein kinase activity"/>
    <property type="evidence" value="ECO:0007669"/>
    <property type="project" value="InterPro"/>
</dbReference>
<sequence>MASIIIRTTIIQDNCPDIIVLDLAPNRKCSSKSTYKLCLQDIQTQPRNRPFQVSHQVKALLKQLWKQKLMDPREDFSLEIASESPSNRSPDVIVFSREGAHSQIREALLQLIFLLMVLRSILMILLGAQKFQCVQQTHILTYLYGWFIGLLKTFKIKEQAIRESGEQKQANQQLVTSSSLDLKVAALGWVPHRQGENNTIISFYLSPEKFVEHKGELIRAKAMEGVLCFEYMQRGSLEKYIGDESCKLDWRTCYEIIKGTCEGLNHLHMQKNRIFHLDMKPANILLDNSMAPKIADLGLSKLVSSTITYKTEVKKGTYGYMPPEYINNGFISDKFDVSSLGVIIIKIVARNTGHVSCFEMSQEEFIELVRKVSKYWKEKMQAVSGYSSHEIYILQVRRCTEIALRCISKDRKERPNIDEIVLELEELEVETKKNALPFDGSKYLILKRSCATNDVAVDPALELRFLFEPRKEVSCCLQLTNKTDGFLAFNIKVNKNKYRAQPSISTMPPCSKCYVIVTLRPQGAAPPNMQCHDMLLVQSTSISEQLASEDTQISYQEVFKTTLAEKVVDEVKLPIVYVALLDG</sequence>
<evidence type="ECO:0000313" key="1">
    <source>
        <dbReference type="EnsemblPlants" id="EMT07331"/>
    </source>
</evidence>
<dbReference type="PROSITE" id="PS50011">
    <property type="entry name" value="PROTEIN_KINASE_DOM"/>
    <property type="match status" value="1"/>
</dbReference>